<dbReference type="Gene3D" id="3.40.710.10">
    <property type="entry name" value="DD-peptidase/beta-lactamase superfamily"/>
    <property type="match status" value="1"/>
</dbReference>
<evidence type="ECO:0000313" key="2">
    <source>
        <dbReference type="EMBL" id="NMM44941.1"/>
    </source>
</evidence>
<dbReference type="GO" id="GO:0016787">
    <property type="term" value="F:hydrolase activity"/>
    <property type="evidence" value="ECO:0007669"/>
    <property type="project" value="UniProtKB-KW"/>
</dbReference>
<dbReference type="Pfam" id="PF00144">
    <property type="entry name" value="Beta-lactamase"/>
    <property type="match status" value="1"/>
</dbReference>
<accession>A0A7Y0E1X3</accession>
<evidence type="ECO:0000259" key="1">
    <source>
        <dbReference type="Pfam" id="PF00144"/>
    </source>
</evidence>
<dbReference type="Proteomes" id="UP000539372">
    <property type="component" value="Unassembled WGS sequence"/>
</dbReference>
<comment type="caution">
    <text evidence="2">The sequence shown here is derived from an EMBL/GenBank/DDBJ whole genome shotgun (WGS) entry which is preliminary data.</text>
</comment>
<keyword evidence="3" id="KW-1185">Reference proteome</keyword>
<dbReference type="PANTHER" id="PTHR43283">
    <property type="entry name" value="BETA-LACTAMASE-RELATED"/>
    <property type="match status" value="1"/>
</dbReference>
<reference evidence="2 3" key="1">
    <citation type="submission" date="2020-04" db="EMBL/GenBank/DDBJ databases">
        <title>Rhodospirillaceae bacterium KN72 isolated from deep sea.</title>
        <authorList>
            <person name="Zhang D.-C."/>
        </authorList>
    </citation>
    <scope>NUCLEOTIDE SEQUENCE [LARGE SCALE GENOMIC DNA]</scope>
    <source>
        <strain evidence="2 3">KN72</strain>
    </source>
</reference>
<keyword evidence="2" id="KW-0378">Hydrolase</keyword>
<feature type="domain" description="Beta-lactamase-related" evidence="1">
    <location>
        <begin position="15"/>
        <end position="305"/>
    </location>
</feature>
<dbReference type="RefSeq" id="WP_169625323.1">
    <property type="nucleotide sequence ID" value="NZ_JABBNT010000003.1"/>
</dbReference>
<name>A0A7Y0E1X3_9PROT</name>
<gene>
    <name evidence="2" type="ORF">HH303_10665</name>
</gene>
<sequence>MKSEADTLNAALQDAFDTGKVPGLHGTIVDLGDQRLAEVYFPGEDERWGVALGNRQHGPDTLHDLRSVTKSVVGLLYGIALADGLVPPPDAPLYAQFPDYADLRDGPDRDRILVSHALSMQMGLEWNEDLPYTGPENSEVAMEMAPDRYRYVLEQPIREAPGKSWIYSGGAVALIGKLLADGTGMPLEAFAKQRLFDPLGIVDFDWIKGADGIASAASGLRLTLPDLAKIGRMVAQDGQYDGRQVVPSDWLRQSFQSRAAINDEVRYGYLWYMVGPEDAPVVVAVGNGGQRLTVQPTVDLVVASFAGRYNDPDAWLTSLKVVLDYAVPEAKRLLGK</sequence>
<dbReference type="AlphaFoldDB" id="A0A7Y0E1X3"/>
<evidence type="ECO:0000313" key="3">
    <source>
        <dbReference type="Proteomes" id="UP000539372"/>
    </source>
</evidence>
<dbReference type="InterPro" id="IPR050789">
    <property type="entry name" value="Diverse_Enzym_Activities"/>
</dbReference>
<dbReference type="InterPro" id="IPR012338">
    <property type="entry name" value="Beta-lactam/transpept-like"/>
</dbReference>
<dbReference type="EMBL" id="JABBNT010000003">
    <property type="protein sequence ID" value="NMM44941.1"/>
    <property type="molecule type" value="Genomic_DNA"/>
</dbReference>
<proteinExistence type="predicted"/>
<protein>
    <submittedName>
        <fullName evidence="2">Serine hydrolase</fullName>
    </submittedName>
</protein>
<dbReference type="SUPFAM" id="SSF56601">
    <property type="entry name" value="beta-lactamase/transpeptidase-like"/>
    <property type="match status" value="1"/>
</dbReference>
<dbReference type="PANTHER" id="PTHR43283:SF7">
    <property type="entry name" value="BETA-LACTAMASE-RELATED DOMAIN-CONTAINING PROTEIN"/>
    <property type="match status" value="1"/>
</dbReference>
<dbReference type="InterPro" id="IPR001466">
    <property type="entry name" value="Beta-lactam-related"/>
</dbReference>
<organism evidence="2 3">
    <name type="scientific">Pacificispira spongiicola</name>
    <dbReference type="NCBI Taxonomy" id="2729598"/>
    <lineage>
        <taxon>Bacteria</taxon>
        <taxon>Pseudomonadati</taxon>
        <taxon>Pseudomonadota</taxon>
        <taxon>Alphaproteobacteria</taxon>
        <taxon>Rhodospirillales</taxon>
        <taxon>Rhodospirillaceae</taxon>
        <taxon>Pacificispira</taxon>
    </lineage>
</organism>